<dbReference type="Proteomes" id="UP000199051">
    <property type="component" value="Unassembled WGS sequence"/>
</dbReference>
<evidence type="ECO:0000313" key="2">
    <source>
        <dbReference type="Proteomes" id="UP000199051"/>
    </source>
</evidence>
<dbReference type="EMBL" id="FOGI01000001">
    <property type="protein sequence ID" value="SEQ97429.1"/>
    <property type="molecule type" value="Genomic_DNA"/>
</dbReference>
<sequence length="98" mass="10677">MDGGARGSGRSWGWVGLFGGVGWAGWGSVRRVEQGVAPFGLIILKGQTMECPFGLVGGWRLLAYRLLARGRHMLTRNSAVPSMIDFGEVTLMRNVREV</sequence>
<keyword evidence="2" id="KW-1185">Reference proteome</keyword>
<evidence type="ECO:0000313" key="1">
    <source>
        <dbReference type="EMBL" id="SEQ97429.1"/>
    </source>
</evidence>
<reference evidence="2" key="1">
    <citation type="submission" date="2016-10" db="EMBL/GenBank/DDBJ databases">
        <authorList>
            <person name="Varghese N."/>
            <person name="Submissions S."/>
        </authorList>
    </citation>
    <scope>NUCLEOTIDE SEQUENCE [LARGE SCALE GENOMIC DNA]</scope>
    <source>
        <strain evidence="2">DSM 44260</strain>
    </source>
</reference>
<organism evidence="1 2">
    <name type="scientific">Actinokineospora terrae</name>
    <dbReference type="NCBI Taxonomy" id="155974"/>
    <lineage>
        <taxon>Bacteria</taxon>
        <taxon>Bacillati</taxon>
        <taxon>Actinomycetota</taxon>
        <taxon>Actinomycetes</taxon>
        <taxon>Pseudonocardiales</taxon>
        <taxon>Pseudonocardiaceae</taxon>
        <taxon>Actinokineospora</taxon>
    </lineage>
</organism>
<protein>
    <submittedName>
        <fullName evidence="1">Uncharacterized protein</fullName>
    </submittedName>
</protein>
<dbReference type="AlphaFoldDB" id="A0A1H9KEC5"/>
<name>A0A1H9KEC5_9PSEU</name>
<accession>A0A1H9KEC5</accession>
<proteinExistence type="predicted"/>
<gene>
    <name evidence="1" type="ORF">SAMN04487818_101141</name>
</gene>